<dbReference type="InterPro" id="IPR015168">
    <property type="entry name" value="SsuA/THI5"/>
</dbReference>
<dbReference type="Pfam" id="PF09084">
    <property type="entry name" value="NMT1"/>
    <property type="match status" value="1"/>
</dbReference>
<sequence length="609" mass="67473">MWPAHLCSQNKPHEMIVTFIAKFCWLETGRRRIEEIKKGMKTVKIIWLLVLALVFSTSMQAAPKYVQSPALSSVVNTPVKNVGGGQTVVPMITWGADIRTIYANGNSDTTTPKSIFGKLGLNLKLQREDVFSKQVKNYLAGKTPYLRGTLGMINMAAETLNKDPRTKPVVIYQLSESAGGDALVVKSGIRRCTDLKGKTIALQAYGPHVDYLGQLLNDCGLSMTSVNLRWLTDLTGSDNTPMAAMYESNVDAAMVIIPDALALTSGGNVGTGSEDSVKGARILLSTKSANRVIADVYAVRADYFKSNRAKVEKFVSGLLKAQEQVAKIVKQGNSHREYKKTIQTAAKLLLDSRDAISDTEGLYADAYHSNYQDNIKFFTDVKYLRNFKKRNKSIQKTLIQANLMNSSTKIRHAGWDYKSLRKGLTQTAKAETSQFDKDKVAKIVTRKQKQGTLSDGSLIEFEIFFKPNQKTFPSQLYQKDFARVIELASTYGGALITIEGHTDPLGFLRKKKAGSADVVLRQIKQSGRNLSLTRANSVRDSIINFAKNKSITLDKSQFAVIGHGISNPKSGTCGRDPCAPKTEKEWRDNMRVVFRLIQIEAESEVFKPL</sequence>
<reference evidence="3" key="1">
    <citation type="submission" date="2018-06" db="EMBL/GenBank/DDBJ databases">
        <authorList>
            <person name="Zhirakovskaya E."/>
        </authorList>
    </citation>
    <scope>NUCLEOTIDE SEQUENCE</scope>
</reference>
<gene>
    <name evidence="3" type="ORF">MNBD_GAMMA21-2426</name>
</gene>
<dbReference type="SUPFAM" id="SSF53850">
    <property type="entry name" value="Periplasmic binding protein-like II"/>
    <property type="match status" value="1"/>
</dbReference>
<name>A0A3B1AKL3_9ZZZZ</name>
<dbReference type="PANTHER" id="PTHR30024">
    <property type="entry name" value="ALIPHATIC SULFONATES-BINDING PROTEIN-RELATED"/>
    <property type="match status" value="1"/>
</dbReference>
<evidence type="ECO:0000259" key="2">
    <source>
        <dbReference type="PROSITE" id="PS51123"/>
    </source>
</evidence>
<evidence type="ECO:0000313" key="3">
    <source>
        <dbReference type="EMBL" id="VAW99947.1"/>
    </source>
</evidence>
<accession>A0A3B1AKL3</accession>
<dbReference type="InterPro" id="IPR036737">
    <property type="entry name" value="OmpA-like_sf"/>
</dbReference>
<organism evidence="3">
    <name type="scientific">hydrothermal vent metagenome</name>
    <dbReference type="NCBI Taxonomy" id="652676"/>
    <lineage>
        <taxon>unclassified sequences</taxon>
        <taxon>metagenomes</taxon>
        <taxon>ecological metagenomes</taxon>
    </lineage>
</organism>
<keyword evidence="1" id="KW-1133">Transmembrane helix</keyword>
<keyword evidence="1" id="KW-0472">Membrane</keyword>
<dbReference type="EMBL" id="UOFR01000070">
    <property type="protein sequence ID" value="VAW99947.1"/>
    <property type="molecule type" value="Genomic_DNA"/>
</dbReference>
<dbReference type="Gene3D" id="3.40.190.10">
    <property type="entry name" value="Periplasmic binding protein-like II"/>
    <property type="match status" value="2"/>
</dbReference>
<feature type="transmembrane region" description="Helical" evidence="1">
    <location>
        <begin position="45"/>
        <end position="62"/>
    </location>
</feature>
<dbReference type="Gene3D" id="3.30.1330.60">
    <property type="entry name" value="OmpA-like domain"/>
    <property type="match status" value="1"/>
</dbReference>
<protein>
    <submittedName>
        <fullName evidence="3">ABC transporter, substrate-binding protein (Cluster 10, nitrate/sulfonate/bicarbonate)</fullName>
    </submittedName>
</protein>
<evidence type="ECO:0000256" key="1">
    <source>
        <dbReference type="SAM" id="Phobius"/>
    </source>
</evidence>
<feature type="domain" description="OmpA-like" evidence="2">
    <location>
        <begin position="451"/>
        <end position="600"/>
    </location>
</feature>
<dbReference type="AlphaFoldDB" id="A0A3B1AKL3"/>
<proteinExistence type="predicted"/>
<dbReference type="SUPFAM" id="SSF103088">
    <property type="entry name" value="OmpA-like"/>
    <property type="match status" value="1"/>
</dbReference>
<keyword evidence="1" id="KW-0812">Transmembrane</keyword>
<dbReference type="PROSITE" id="PS51123">
    <property type="entry name" value="OMPA_2"/>
    <property type="match status" value="1"/>
</dbReference>
<dbReference type="InterPro" id="IPR006665">
    <property type="entry name" value="OmpA-like"/>
</dbReference>